<comment type="caution">
    <text evidence="1">The sequence shown here is derived from an EMBL/GenBank/DDBJ whole genome shotgun (WGS) entry which is preliminary data.</text>
</comment>
<reference evidence="1 2" key="1">
    <citation type="submission" date="2020-02" db="EMBL/GenBank/DDBJ databases">
        <title>Draft genome sequence of Haematococcus lacustris strain NIES-144.</title>
        <authorList>
            <person name="Morimoto D."/>
            <person name="Nakagawa S."/>
            <person name="Yoshida T."/>
            <person name="Sawayama S."/>
        </authorList>
    </citation>
    <scope>NUCLEOTIDE SEQUENCE [LARGE SCALE GENOMIC DNA]</scope>
    <source>
        <strain evidence="1 2">NIES-144</strain>
    </source>
</reference>
<protein>
    <submittedName>
        <fullName evidence="1">Uncharacterized protein</fullName>
    </submittedName>
</protein>
<evidence type="ECO:0000313" key="1">
    <source>
        <dbReference type="EMBL" id="GFH30309.1"/>
    </source>
</evidence>
<evidence type="ECO:0000313" key="2">
    <source>
        <dbReference type="Proteomes" id="UP000485058"/>
    </source>
</evidence>
<dbReference type="Proteomes" id="UP000485058">
    <property type="component" value="Unassembled WGS sequence"/>
</dbReference>
<gene>
    <name evidence="1" type="ORF">HaLaN_29138</name>
</gene>
<dbReference type="AlphaFoldDB" id="A0A6A0ABR3"/>
<sequence length="90" mass="9802">MDMVHECLLPTRSLVWPEAQLQRPPPALPNVLHVQRCIAVPVQPPAWLWCWLGFGSLALSGLGRLSGLSWRLSLGALAALGWRGSAGPRL</sequence>
<proteinExistence type="predicted"/>
<accession>A0A6A0ABR3</accession>
<organism evidence="1 2">
    <name type="scientific">Haematococcus lacustris</name>
    <name type="common">Green alga</name>
    <name type="synonym">Haematococcus pluvialis</name>
    <dbReference type="NCBI Taxonomy" id="44745"/>
    <lineage>
        <taxon>Eukaryota</taxon>
        <taxon>Viridiplantae</taxon>
        <taxon>Chlorophyta</taxon>
        <taxon>core chlorophytes</taxon>
        <taxon>Chlorophyceae</taxon>
        <taxon>CS clade</taxon>
        <taxon>Chlamydomonadales</taxon>
        <taxon>Haematococcaceae</taxon>
        <taxon>Haematococcus</taxon>
    </lineage>
</organism>
<keyword evidence="2" id="KW-1185">Reference proteome</keyword>
<name>A0A6A0ABR3_HAELA</name>
<dbReference type="EMBL" id="BLLF01004824">
    <property type="protein sequence ID" value="GFH30309.1"/>
    <property type="molecule type" value="Genomic_DNA"/>
</dbReference>